<evidence type="ECO:0000256" key="1">
    <source>
        <dbReference type="SAM" id="MobiDB-lite"/>
    </source>
</evidence>
<dbReference type="Proteomes" id="UP000305709">
    <property type="component" value="Unassembled WGS sequence"/>
</dbReference>
<evidence type="ECO:0000259" key="2">
    <source>
        <dbReference type="Pfam" id="PF10546"/>
    </source>
</evidence>
<dbReference type="OrthoDB" id="4762429at2"/>
<dbReference type="AlphaFoldDB" id="A0A5C4NLK2"/>
<reference evidence="3 4" key="1">
    <citation type="submission" date="2019-06" db="EMBL/GenBank/DDBJ databases">
        <authorList>
            <person name="Jiang L."/>
        </authorList>
    </citation>
    <scope>NUCLEOTIDE SEQUENCE [LARGE SCALE GENOMIC DNA]</scope>
    <source>
        <strain evidence="3 4">YIM 48858</strain>
    </source>
</reference>
<proteinExistence type="predicted"/>
<evidence type="ECO:0000313" key="3">
    <source>
        <dbReference type="EMBL" id="TNC74992.1"/>
    </source>
</evidence>
<gene>
    <name evidence="3" type="ORF">FHG71_00050</name>
</gene>
<feature type="region of interest" description="Disordered" evidence="1">
    <location>
        <begin position="1"/>
        <end position="29"/>
    </location>
</feature>
<keyword evidence="4" id="KW-1185">Reference proteome</keyword>
<name>A0A5C4NLK2_9RHOB</name>
<dbReference type="EMBL" id="VDFV01000001">
    <property type="protein sequence ID" value="TNC74992.1"/>
    <property type="molecule type" value="Genomic_DNA"/>
</dbReference>
<organism evidence="3 4">
    <name type="scientific">Rubellimicrobium roseum</name>
    <dbReference type="NCBI Taxonomy" id="687525"/>
    <lineage>
        <taxon>Bacteria</taxon>
        <taxon>Pseudomonadati</taxon>
        <taxon>Pseudomonadota</taxon>
        <taxon>Alphaproteobacteria</taxon>
        <taxon>Rhodobacterales</taxon>
        <taxon>Roseobacteraceae</taxon>
        <taxon>Rubellimicrobium</taxon>
    </lineage>
</organism>
<evidence type="ECO:0000313" key="4">
    <source>
        <dbReference type="Proteomes" id="UP000305709"/>
    </source>
</evidence>
<accession>A0A5C4NLK2</accession>
<feature type="region of interest" description="Disordered" evidence="1">
    <location>
        <begin position="323"/>
        <end position="342"/>
    </location>
</feature>
<feature type="domain" description="Bacteriophage Mx8 p63 C-terminal" evidence="2">
    <location>
        <begin position="202"/>
        <end position="287"/>
    </location>
</feature>
<sequence length="342" mass="38468">MSISLSPSDFVGTPAEDLSPTEAAQPSLPKATHWGDLPIGSAVLPAYVLQDGQRVFSLKGIMVGLIGTEGGPLAEYLKVRALRDFLPDDLKPAEDGSIPALIRFDTGREAGEDDGGKDSRFKYALGFPVERFMDLCSAYSDALMHHLNADSDFTLTKRQLEIAQKAVAFQRACGKVGIIAMVDEVTGYQYERAEDALRLKLNLFLVEEMRKWERTFPDQLWVEFGRLTKWKGPVHSRPKYWGKLVMELIYGYLDPDVAKWLKEHAPKPLHGQNYHQWLTSQYGLKRLVEHIWMVIGMAAACEDMAELRSRMAERYGRHPVQLTLYLPPPQGSSTKGPARFKS</sequence>
<protein>
    <recommendedName>
        <fullName evidence="2">Bacteriophage Mx8 p63 C-terminal domain-containing protein</fullName>
    </recommendedName>
</protein>
<dbReference type="InterPro" id="IPR018874">
    <property type="entry name" value="Phage_Mx8_p63_C"/>
</dbReference>
<comment type="caution">
    <text evidence="3">The sequence shown here is derived from an EMBL/GenBank/DDBJ whole genome shotgun (WGS) entry which is preliminary data.</text>
</comment>
<dbReference type="Pfam" id="PF10546">
    <property type="entry name" value="P63C"/>
    <property type="match status" value="1"/>
</dbReference>